<proteinExistence type="predicted"/>
<dbReference type="KEGG" id="muc:MuYL_3333"/>
<organism evidence="2 3">
    <name type="scientific">Mucilaginibacter xinganensis</name>
    <dbReference type="NCBI Taxonomy" id="1234841"/>
    <lineage>
        <taxon>Bacteria</taxon>
        <taxon>Pseudomonadati</taxon>
        <taxon>Bacteroidota</taxon>
        <taxon>Sphingobacteriia</taxon>
        <taxon>Sphingobacteriales</taxon>
        <taxon>Sphingobacteriaceae</taxon>
        <taxon>Mucilaginibacter</taxon>
    </lineage>
</organism>
<gene>
    <name evidence="2" type="ORF">MuYL_3333</name>
</gene>
<dbReference type="AlphaFoldDB" id="A0A223P070"/>
<sequence>MFYIGRNQYNVKYYSFLVISLFYVCNCFAQDTVNKKNWLTGSVIERYKVLKTDEKTKVGAYTAFYKRRTLIASGNYSKGVRSGIWTFYDEEGRLNEKYDFDKSEFLFLAPLDTATDIQFKFDGEIKVTDRLTRPLKPGGIYYGFIPFVNAFKVPFDTEGVNMNYFDAFVELLVSPGGRLADYKVHLVSRAYQYTQTISLSLALFSEENKQFVPATLNRQPILSRIFIRCSVESDGSLDFY</sequence>
<name>A0A223P070_9SPHI</name>
<feature type="chain" id="PRO_5012329995" description="MORN repeat variant" evidence="1">
    <location>
        <begin position="30"/>
        <end position="240"/>
    </location>
</feature>
<feature type="signal peptide" evidence="1">
    <location>
        <begin position="1"/>
        <end position="29"/>
    </location>
</feature>
<accession>A0A223P070</accession>
<keyword evidence="1" id="KW-0732">Signal</keyword>
<evidence type="ECO:0000256" key="1">
    <source>
        <dbReference type="SAM" id="SignalP"/>
    </source>
</evidence>
<dbReference type="Gene3D" id="2.20.110.10">
    <property type="entry name" value="Histone H3 K4-specific methyltransferase SET7/9 N-terminal domain"/>
    <property type="match status" value="1"/>
</dbReference>
<evidence type="ECO:0000313" key="2">
    <source>
        <dbReference type="EMBL" id="ASU35218.1"/>
    </source>
</evidence>
<dbReference type="Proteomes" id="UP000215002">
    <property type="component" value="Chromosome"/>
</dbReference>
<protein>
    <recommendedName>
        <fullName evidence="4">MORN repeat variant</fullName>
    </recommendedName>
</protein>
<evidence type="ECO:0000313" key="3">
    <source>
        <dbReference type="Proteomes" id="UP000215002"/>
    </source>
</evidence>
<keyword evidence="3" id="KW-1185">Reference proteome</keyword>
<reference evidence="2 3" key="1">
    <citation type="submission" date="2017-08" db="EMBL/GenBank/DDBJ databases">
        <title>Complete genome sequence of Mucilaginibacter sp. strain BJC16-A31.</title>
        <authorList>
            <consortium name="Henan University of Science and Technology"/>
            <person name="You X."/>
        </authorList>
    </citation>
    <scope>NUCLEOTIDE SEQUENCE [LARGE SCALE GENOMIC DNA]</scope>
    <source>
        <strain evidence="2 3">BJC16-A31</strain>
    </source>
</reference>
<evidence type="ECO:0008006" key="4">
    <source>
        <dbReference type="Google" id="ProtNLM"/>
    </source>
</evidence>
<dbReference type="EMBL" id="CP022743">
    <property type="protein sequence ID" value="ASU35218.1"/>
    <property type="molecule type" value="Genomic_DNA"/>
</dbReference>
<dbReference type="SUPFAM" id="SSF82185">
    <property type="entry name" value="Histone H3 K4-specific methyltransferase SET7/9 N-terminal domain"/>
    <property type="match status" value="1"/>
</dbReference>